<dbReference type="PANTHER" id="PTHR43265">
    <property type="entry name" value="ESTERASE ESTD"/>
    <property type="match status" value="1"/>
</dbReference>
<evidence type="ECO:0000259" key="2">
    <source>
        <dbReference type="Pfam" id="PF12146"/>
    </source>
</evidence>
<dbReference type="GO" id="GO:0016787">
    <property type="term" value="F:hydrolase activity"/>
    <property type="evidence" value="ECO:0007669"/>
    <property type="project" value="UniProtKB-KW"/>
</dbReference>
<keyword evidence="4" id="KW-1185">Reference proteome</keyword>
<dbReference type="SUPFAM" id="SSF53474">
    <property type="entry name" value="alpha/beta-Hydrolases"/>
    <property type="match status" value="1"/>
</dbReference>
<proteinExistence type="predicted"/>
<dbReference type="Proteomes" id="UP000802098">
    <property type="component" value="Unassembled WGS sequence"/>
</dbReference>
<feature type="chain" id="PRO_5045892670" evidence="1">
    <location>
        <begin position="22"/>
        <end position="317"/>
    </location>
</feature>
<keyword evidence="3" id="KW-0378">Hydrolase</keyword>
<dbReference type="InterPro" id="IPR029058">
    <property type="entry name" value="AB_hydrolase_fold"/>
</dbReference>
<dbReference type="Gene3D" id="3.40.50.1820">
    <property type="entry name" value="alpha/beta hydrolase"/>
    <property type="match status" value="1"/>
</dbReference>
<dbReference type="InterPro" id="IPR022742">
    <property type="entry name" value="Hydrolase_4"/>
</dbReference>
<evidence type="ECO:0000313" key="4">
    <source>
        <dbReference type="Proteomes" id="UP000802098"/>
    </source>
</evidence>
<comment type="caution">
    <text evidence="3">The sequence shown here is derived from an EMBL/GenBank/DDBJ whole genome shotgun (WGS) entry which is preliminary data.</text>
</comment>
<reference evidence="3 4" key="1">
    <citation type="submission" date="2020-03" db="EMBL/GenBank/DDBJ databases">
        <title>Rubrivivax benzoatilyticus JA2 (sequenced after 10 years sub-culturing).</title>
        <authorList>
            <person name="Gupta D."/>
            <person name="Chintalapati S."/>
            <person name="Chintalapati V.R."/>
        </authorList>
    </citation>
    <scope>NUCLEOTIDE SEQUENCE [LARGE SCALE GENOMIC DNA]</scope>
    <source>
        <strain evidence="3 4">JA2-Mal</strain>
    </source>
</reference>
<feature type="domain" description="Serine aminopeptidase S33" evidence="2">
    <location>
        <begin position="69"/>
        <end position="277"/>
    </location>
</feature>
<dbReference type="InterPro" id="IPR053145">
    <property type="entry name" value="AB_hydrolase_Est10"/>
</dbReference>
<keyword evidence="1" id="KW-0732">Signal</keyword>
<name>A0ABX0HUD4_9BURK</name>
<gene>
    <name evidence="3" type="ORF">G7087_03270</name>
</gene>
<protein>
    <submittedName>
        <fullName evidence="3">Alpha/beta hydrolase</fullName>
    </submittedName>
</protein>
<dbReference type="Pfam" id="PF12146">
    <property type="entry name" value="Hydrolase_4"/>
    <property type="match status" value="1"/>
</dbReference>
<organism evidence="3 4">
    <name type="scientific">Rubrivivax benzoatilyticus</name>
    <dbReference type="NCBI Taxonomy" id="316997"/>
    <lineage>
        <taxon>Bacteria</taxon>
        <taxon>Pseudomonadati</taxon>
        <taxon>Pseudomonadota</taxon>
        <taxon>Betaproteobacteria</taxon>
        <taxon>Burkholderiales</taxon>
        <taxon>Sphaerotilaceae</taxon>
        <taxon>Rubrivivax</taxon>
    </lineage>
</organism>
<feature type="signal peptide" evidence="1">
    <location>
        <begin position="1"/>
        <end position="21"/>
    </location>
</feature>
<sequence length="317" mass="32509">MRPALAAVATALSLLANPGFAAEEMLQLQTATGALHGTLLRPDDAPQPLVALIVAGSGPTDRDGNNPMAGHNDALKLVAQALADTGIASLRYDKRGIAASAAAGADESKLRFDGYVDDAAAWAVQLARDGRFAAVAIVGHSEGATIAALAAAKAPVAGVVSIAGPGEPAAATLRRQLAGKLPPDLAERNEALLAALEAGRLVDEVPPALAALYRPSVQPYLVSWFRQRPADAVAALRVPCLIVQGDTDLQVSLADAQALQSAQPACRLARVAGMNHVLKAVPADRARQIASYADPTLPLAPGLAEAVVPFLKGLARR</sequence>
<dbReference type="PANTHER" id="PTHR43265:SF1">
    <property type="entry name" value="ESTERASE ESTD"/>
    <property type="match status" value="1"/>
</dbReference>
<dbReference type="EMBL" id="JAAOCD010000001">
    <property type="protein sequence ID" value="NHK97384.1"/>
    <property type="molecule type" value="Genomic_DNA"/>
</dbReference>
<dbReference type="RefSeq" id="WP_009855398.1">
    <property type="nucleotide sequence ID" value="NZ_JAAOCD010000001.1"/>
</dbReference>
<evidence type="ECO:0000313" key="3">
    <source>
        <dbReference type="EMBL" id="NHK97384.1"/>
    </source>
</evidence>
<evidence type="ECO:0000256" key="1">
    <source>
        <dbReference type="SAM" id="SignalP"/>
    </source>
</evidence>
<accession>A0ABX0HUD4</accession>